<name>A0AAX4J9W4_9MICR</name>
<dbReference type="SUPFAM" id="SSF55060">
    <property type="entry name" value="GHMP Kinase, C-terminal domain"/>
    <property type="match status" value="1"/>
</dbReference>
<dbReference type="SUPFAM" id="SSF54211">
    <property type="entry name" value="Ribosomal protein S5 domain 2-like"/>
    <property type="match status" value="1"/>
</dbReference>
<sequence>MTTSLQSFTMKIPGKIVINGSYIVLLDEIATVVTLDKYLNTTITYEHSDTFNIFLDIKNNEKFSFLHSDPNYWLHELVSTTLKFLETQNISIKITGYFDDGFFLENNVKTGLGSSSCLTICVVYSLFRILKLKNVLTEMPSNDAKKFSKFLYTVNKMVSPKSSGCDVMTSCLGPINYTREKTIPLKIDNFNIILGTFGRATSTRKMLDLIPKINWDKLKVINKQITEKPIILSYTERIKCLYREYLEEMRSLSHDIVPDKQYEILNNTFNYDIFGCGISGAGGEDAVWCITKDIETVKEYWERKFPYVMTCKLTDHGMIIKD</sequence>
<dbReference type="EC" id="2.7.4.2" evidence="2"/>
<dbReference type="Proteomes" id="UP001334084">
    <property type="component" value="Chromosome 2"/>
</dbReference>
<dbReference type="InterPro" id="IPR014721">
    <property type="entry name" value="Ribsml_uS5_D2-typ_fold_subgr"/>
</dbReference>
<dbReference type="GO" id="GO:0019287">
    <property type="term" value="P:isopentenyl diphosphate biosynthetic process, mevalonate pathway"/>
    <property type="evidence" value="ECO:0007669"/>
    <property type="project" value="TreeGrafter"/>
</dbReference>
<protein>
    <recommendedName>
        <fullName evidence="2">phosphomevalonate kinase</fullName>
        <ecNumber evidence="2">2.7.4.2</ecNumber>
    </recommendedName>
</protein>
<proteinExistence type="predicted"/>
<evidence type="ECO:0000256" key="6">
    <source>
        <dbReference type="ARBA" id="ARBA00022840"/>
    </source>
</evidence>
<dbReference type="InterPro" id="IPR035102">
    <property type="entry name" value="Phosphomevalonate_kinase"/>
</dbReference>
<dbReference type="PANTHER" id="PTHR31814:SF2">
    <property type="entry name" value="PHOSPHOMEVALONATE KINASE"/>
    <property type="match status" value="1"/>
</dbReference>
<dbReference type="GO" id="GO:0004631">
    <property type="term" value="F:phosphomevalonate kinase activity"/>
    <property type="evidence" value="ECO:0007669"/>
    <property type="project" value="UniProtKB-EC"/>
</dbReference>
<evidence type="ECO:0000256" key="1">
    <source>
        <dbReference type="ARBA" id="ARBA00005017"/>
    </source>
</evidence>
<evidence type="ECO:0000313" key="7">
    <source>
        <dbReference type="EMBL" id="WUR02751.1"/>
    </source>
</evidence>
<dbReference type="GO" id="GO:0010142">
    <property type="term" value="P:farnesyl diphosphate biosynthetic process, mevalonate pathway"/>
    <property type="evidence" value="ECO:0007669"/>
    <property type="project" value="TreeGrafter"/>
</dbReference>
<dbReference type="GO" id="GO:0005524">
    <property type="term" value="F:ATP binding"/>
    <property type="evidence" value="ECO:0007669"/>
    <property type="project" value="UniProtKB-KW"/>
</dbReference>
<reference evidence="7" key="1">
    <citation type="journal article" date="2024" name="BMC Genomics">
        <title>Functional annotation of a divergent genome using sequence and structure-based similarity.</title>
        <authorList>
            <person name="Svedberg D."/>
            <person name="Winiger R.R."/>
            <person name="Berg A."/>
            <person name="Sharma H."/>
            <person name="Tellgren-Roth C."/>
            <person name="Debrunner-Vossbrinck B.A."/>
            <person name="Vossbrinck C.R."/>
            <person name="Barandun J."/>
        </authorList>
    </citation>
    <scope>NUCLEOTIDE SEQUENCE</scope>
    <source>
        <strain evidence="7">Illinois isolate</strain>
    </source>
</reference>
<dbReference type="GeneID" id="90540560"/>
<keyword evidence="6" id="KW-0067">ATP-binding</keyword>
<evidence type="ECO:0000313" key="8">
    <source>
        <dbReference type="Proteomes" id="UP001334084"/>
    </source>
</evidence>
<keyword evidence="8" id="KW-1185">Reference proteome</keyword>
<dbReference type="AlphaFoldDB" id="A0AAX4J9W4"/>
<dbReference type="EMBL" id="CP142727">
    <property type="protein sequence ID" value="WUR02751.1"/>
    <property type="molecule type" value="Genomic_DNA"/>
</dbReference>
<dbReference type="PANTHER" id="PTHR31814">
    <property type="match status" value="1"/>
</dbReference>
<evidence type="ECO:0000256" key="5">
    <source>
        <dbReference type="ARBA" id="ARBA00022777"/>
    </source>
</evidence>
<dbReference type="Gene3D" id="3.30.230.10">
    <property type="match status" value="1"/>
</dbReference>
<organism evidence="7 8">
    <name type="scientific">Vairimorpha necatrix</name>
    <dbReference type="NCBI Taxonomy" id="6039"/>
    <lineage>
        <taxon>Eukaryota</taxon>
        <taxon>Fungi</taxon>
        <taxon>Fungi incertae sedis</taxon>
        <taxon>Microsporidia</taxon>
        <taxon>Nosematidae</taxon>
        <taxon>Vairimorpha</taxon>
    </lineage>
</organism>
<accession>A0AAX4J9W4</accession>
<keyword evidence="3" id="KW-0808">Transferase</keyword>
<dbReference type="KEGG" id="vnx:VNE69_02270"/>
<keyword evidence="4" id="KW-0547">Nucleotide-binding</keyword>
<evidence type="ECO:0000256" key="2">
    <source>
        <dbReference type="ARBA" id="ARBA00012958"/>
    </source>
</evidence>
<comment type="pathway">
    <text evidence="1">Isoprenoid biosynthesis; isopentenyl diphosphate biosynthesis via mevalonate pathway; isopentenyl diphosphate from (R)-mevalonate: step 2/3.</text>
</comment>
<evidence type="ECO:0000256" key="4">
    <source>
        <dbReference type="ARBA" id="ARBA00022741"/>
    </source>
</evidence>
<keyword evidence="5 7" id="KW-0418">Kinase</keyword>
<dbReference type="InterPro" id="IPR020568">
    <property type="entry name" value="Ribosomal_Su5_D2-typ_SF"/>
</dbReference>
<dbReference type="GO" id="GO:0005777">
    <property type="term" value="C:peroxisome"/>
    <property type="evidence" value="ECO:0007669"/>
    <property type="project" value="TreeGrafter"/>
</dbReference>
<gene>
    <name evidence="7" type="ORF">VNE69_02270</name>
</gene>
<dbReference type="InterPro" id="IPR036554">
    <property type="entry name" value="GHMP_kinase_C_sf"/>
</dbReference>
<dbReference type="RefSeq" id="XP_065328896.1">
    <property type="nucleotide sequence ID" value="XM_065472824.1"/>
</dbReference>
<evidence type="ECO:0000256" key="3">
    <source>
        <dbReference type="ARBA" id="ARBA00022679"/>
    </source>
</evidence>